<keyword evidence="7 11" id="KW-0408">Iron</keyword>
<dbReference type="NCBIfam" id="TIGR00479">
    <property type="entry name" value="rumA"/>
    <property type="match status" value="1"/>
</dbReference>
<dbReference type="SUPFAM" id="SSF53335">
    <property type="entry name" value="S-adenosyl-L-methionine-dependent methyltransferases"/>
    <property type="match status" value="1"/>
</dbReference>
<feature type="binding site" evidence="11">
    <location>
        <position position="85"/>
    </location>
    <ligand>
        <name>[4Fe-4S] cluster</name>
        <dbReference type="ChEBI" id="CHEBI:49883"/>
    </ligand>
</feature>
<evidence type="ECO:0000256" key="10">
    <source>
        <dbReference type="ARBA" id="ARBA00059995"/>
    </source>
</evidence>
<dbReference type="RefSeq" id="WP_119629646.1">
    <property type="nucleotide sequence ID" value="NZ_AP017928.1"/>
</dbReference>
<dbReference type="PANTHER" id="PTHR11061:SF49">
    <property type="entry name" value="23S RRNA (URACIL(1939)-C(5))-METHYLTRANSFERASE RLMD"/>
    <property type="match status" value="1"/>
</dbReference>
<feature type="binding site" evidence="11 12">
    <location>
        <position position="276"/>
    </location>
    <ligand>
        <name>S-adenosyl-L-methionine</name>
        <dbReference type="ChEBI" id="CHEBI:59789"/>
    </ligand>
</feature>
<gene>
    <name evidence="11" type="primary">rlmD</name>
    <name evidence="15" type="ORF">sS8_2230</name>
</gene>
<dbReference type="InterPro" id="IPR030390">
    <property type="entry name" value="MeTrfase_TrmA_AS"/>
</dbReference>
<dbReference type="GO" id="GO:0005506">
    <property type="term" value="F:iron ion binding"/>
    <property type="evidence" value="ECO:0007669"/>
    <property type="project" value="UniProtKB-UniRule"/>
</dbReference>
<keyword evidence="3 11" id="KW-0489">Methyltransferase</keyword>
<dbReference type="EC" id="2.1.1.190" evidence="11"/>
<dbReference type="KEGG" id="mmai:sS8_2230"/>
<organism evidence="15 16">
    <name type="scientific">Methylocaldum marinum</name>
    <dbReference type="NCBI Taxonomy" id="1432792"/>
    <lineage>
        <taxon>Bacteria</taxon>
        <taxon>Pseudomonadati</taxon>
        <taxon>Pseudomonadota</taxon>
        <taxon>Gammaproteobacteria</taxon>
        <taxon>Methylococcales</taxon>
        <taxon>Methylococcaceae</taxon>
        <taxon>Methylocaldum</taxon>
    </lineage>
</organism>
<feature type="domain" description="TRAM" evidence="14">
    <location>
        <begin position="8"/>
        <end position="66"/>
    </location>
</feature>
<keyword evidence="5 11" id="KW-0949">S-adenosyl-L-methionine</keyword>
<dbReference type="Proteomes" id="UP000266313">
    <property type="component" value="Chromosome"/>
</dbReference>
<dbReference type="SUPFAM" id="SSF50249">
    <property type="entry name" value="Nucleic acid-binding proteins"/>
    <property type="match status" value="1"/>
</dbReference>
<feature type="binding site" evidence="11">
    <location>
        <position position="88"/>
    </location>
    <ligand>
        <name>[4Fe-4S] cluster</name>
        <dbReference type="ChEBI" id="CHEBI:49883"/>
    </ligand>
</feature>
<name>A0A250KRK1_9GAMM</name>
<keyword evidence="8 11" id="KW-0411">Iron-sulfur</keyword>
<comment type="catalytic activity">
    <reaction evidence="9 11">
        <text>uridine(1939) in 23S rRNA + S-adenosyl-L-methionine = 5-methyluridine(1939) in 23S rRNA + S-adenosyl-L-homocysteine + H(+)</text>
        <dbReference type="Rhea" id="RHEA:42908"/>
        <dbReference type="Rhea" id="RHEA-COMP:10278"/>
        <dbReference type="Rhea" id="RHEA-COMP:10279"/>
        <dbReference type="ChEBI" id="CHEBI:15378"/>
        <dbReference type="ChEBI" id="CHEBI:57856"/>
        <dbReference type="ChEBI" id="CHEBI:59789"/>
        <dbReference type="ChEBI" id="CHEBI:65315"/>
        <dbReference type="ChEBI" id="CHEBI:74447"/>
        <dbReference type="EC" id="2.1.1.190"/>
    </reaction>
</comment>
<dbReference type="OrthoDB" id="9804590at2"/>
<dbReference type="NCBIfam" id="NF009639">
    <property type="entry name" value="PRK13168.1"/>
    <property type="match status" value="1"/>
</dbReference>
<keyword evidence="2 11" id="KW-0698">rRNA processing</keyword>
<evidence type="ECO:0000313" key="16">
    <source>
        <dbReference type="Proteomes" id="UP000266313"/>
    </source>
</evidence>
<evidence type="ECO:0000256" key="5">
    <source>
        <dbReference type="ARBA" id="ARBA00022691"/>
    </source>
</evidence>
<dbReference type="InterPro" id="IPR001566">
    <property type="entry name" value="23S_rRNA_MeTrfase_RlmD"/>
</dbReference>
<dbReference type="EMBL" id="AP017928">
    <property type="protein sequence ID" value="BBA34182.1"/>
    <property type="molecule type" value="Genomic_DNA"/>
</dbReference>
<dbReference type="CDD" id="cd02440">
    <property type="entry name" value="AdoMet_MTases"/>
    <property type="match status" value="1"/>
</dbReference>
<evidence type="ECO:0000259" key="14">
    <source>
        <dbReference type="PROSITE" id="PS50926"/>
    </source>
</evidence>
<dbReference type="Gene3D" id="2.40.50.140">
    <property type="entry name" value="Nucleic acid-binding proteins"/>
    <property type="match status" value="1"/>
</dbReference>
<dbReference type="GO" id="GO:0003723">
    <property type="term" value="F:RNA binding"/>
    <property type="evidence" value="ECO:0007669"/>
    <property type="project" value="InterPro"/>
</dbReference>
<evidence type="ECO:0000313" key="15">
    <source>
        <dbReference type="EMBL" id="BBA34182.1"/>
    </source>
</evidence>
<proteinExistence type="inferred from homology"/>
<dbReference type="PROSITE" id="PS01231">
    <property type="entry name" value="TRMA_2"/>
    <property type="match status" value="1"/>
</dbReference>
<evidence type="ECO:0000256" key="8">
    <source>
        <dbReference type="ARBA" id="ARBA00023014"/>
    </source>
</evidence>
<comment type="function">
    <text evidence="10 11">Catalyzes the formation of 5-methyl-uridine at position 1939 (m5U1939) in 23S rRNA.</text>
</comment>
<dbReference type="GO" id="GO:0070475">
    <property type="term" value="P:rRNA base methylation"/>
    <property type="evidence" value="ECO:0007669"/>
    <property type="project" value="TreeGrafter"/>
</dbReference>
<dbReference type="Pfam" id="PF01938">
    <property type="entry name" value="TRAM"/>
    <property type="match status" value="1"/>
</dbReference>
<dbReference type="PROSITE" id="PS51687">
    <property type="entry name" value="SAM_MT_RNA_M5U"/>
    <property type="match status" value="1"/>
</dbReference>
<dbReference type="FunFam" id="3.40.50.150:FF:000009">
    <property type="entry name" value="23S rRNA (Uracil(1939)-C(5))-methyltransferase RlmD"/>
    <property type="match status" value="1"/>
</dbReference>
<feature type="binding site" evidence="11 12">
    <location>
        <position position="305"/>
    </location>
    <ligand>
        <name>S-adenosyl-L-methionine</name>
        <dbReference type="ChEBI" id="CHEBI:59789"/>
    </ligand>
</feature>
<dbReference type="HAMAP" id="MF_01010">
    <property type="entry name" value="23SrRNA_methyltr_RlmD"/>
    <property type="match status" value="1"/>
</dbReference>
<dbReference type="Pfam" id="PF05958">
    <property type="entry name" value="tRNA_U5-meth_tr"/>
    <property type="match status" value="1"/>
</dbReference>
<feature type="binding site" evidence="11">
    <location>
        <position position="353"/>
    </location>
    <ligand>
        <name>S-adenosyl-L-methionine</name>
        <dbReference type="ChEBI" id="CHEBI:59789"/>
    </ligand>
</feature>
<feature type="active site" evidence="13">
    <location>
        <position position="400"/>
    </location>
</feature>
<feature type="active site" description="Nucleophile" evidence="11 12">
    <location>
        <position position="400"/>
    </location>
</feature>
<feature type="binding site" evidence="11">
    <location>
        <position position="79"/>
    </location>
    <ligand>
        <name>[4Fe-4S] cluster</name>
        <dbReference type="ChEBI" id="CHEBI:49883"/>
    </ligand>
</feature>
<dbReference type="PANTHER" id="PTHR11061">
    <property type="entry name" value="RNA M5U METHYLTRANSFERASE"/>
    <property type="match status" value="1"/>
</dbReference>
<accession>A0A250KRK1</accession>
<feature type="binding site" evidence="11 12">
    <location>
        <position position="326"/>
    </location>
    <ligand>
        <name>S-adenosyl-L-methionine</name>
        <dbReference type="ChEBI" id="CHEBI:59789"/>
    </ligand>
</feature>
<dbReference type="InterPro" id="IPR012340">
    <property type="entry name" value="NA-bd_OB-fold"/>
</dbReference>
<evidence type="ECO:0000256" key="7">
    <source>
        <dbReference type="ARBA" id="ARBA00023004"/>
    </source>
</evidence>
<dbReference type="InterPro" id="IPR029063">
    <property type="entry name" value="SAM-dependent_MTases_sf"/>
</dbReference>
<keyword evidence="16" id="KW-1185">Reference proteome</keyword>
<dbReference type="GO" id="GO:0051539">
    <property type="term" value="F:4 iron, 4 sulfur cluster binding"/>
    <property type="evidence" value="ECO:0007669"/>
    <property type="project" value="UniProtKB-KW"/>
</dbReference>
<comment type="similarity">
    <text evidence="11">Belongs to the class I-like SAM-binding methyltransferase superfamily. RNA M5U methyltransferase family. RlmD subfamily.</text>
</comment>
<dbReference type="InterPro" id="IPR010280">
    <property type="entry name" value="U5_MeTrfase_fam"/>
</dbReference>
<sequence length="444" mass="49461">MAARARKKPLPKEAFPAHIESFAHDGRGVAHIEGKAVFIDGALPGEDVSFVYTAIRRDYAEGKVEEVVTPAPGRVQPRCPSFGVCGGCSFQHLADAAQIEEKEKLLADQFRHIGKIEDVPLWPPLTGPHWGYRRKARLGVKYVLKKGRVLVGFRERSSPFIADLASCAVLHPKVDERLQDMSELIGSLGIKDRLPQIEVAVGDERAALVFRILEDASPDDLDRLKAFGIRFEFDIYLQRHGPDSIVPLYPENPPMLSYSLLNQGIEFRFKPTDFTQINIDINRKMVDRVMEVLDPAPGDAVLDLFCGIGNFTLPIGKRASRVIGVEGSSESVERARENAEVNGLDNLEFHVADLCQSSDEPEWAKRRYDRILLDPSRAGAEEVLSYVPRWGASRIVYVSCNPSTLARDAGILVHRHGYRLVRAGVMDMFPQTAHVESIALFEKG</sequence>
<dbReference type="Gene3D" id="3.40.50.150">
    <property type="entry name" value="Vaccinia Virus protein VP39"/>
    <property type="match status" value="1"/>
</dbReference>
<keyword evidence="4 11" id="KW-0808">Transferase</keyword>
<evidence type="ECO:0000256" key="11">
    <source>
        <dbReference type="HAMAP-Rule" id="MF_01010"/>
    </source>
</evidence>
<dbReference type="GO" id="GO:0070041">
    <property type="term" value="F:rRNA (uridine-C5-)-methyltransferase activity"/>
    <property type="evidence" value="ECO:0007669"/>
    <property type="project" value="UniProtKB-UniRule"/>
</dbReference>
<dbReference type="InterPro" id="IPR002792">
    <property type="entry name" value="TRAM_dom"/>
</dbReference>
<reference evidence="15 16" key="1">
    <citation type="submission" date="2016-12" db="EMBL/GenBank/DDBJ databases">
        <title>Genome sequencing of Methylocaldum marinum.</title>
        <authorList>
            <person name="Takeuchi M."/>
            <person name="Kamagata Y."/>
            <person name="Hiraoka S."/>
            <person name="Oshima K."/>
            <person name="Hattori M."/>
            <person name="Iwasaki W."/>
        </authorList>
    </citation>
    <scope>NUCLEOTIDE SEQUENCE [LARGE SCALE GENOMIC DNA]</scope>
    <source>
        <strain evidence="15 16">S8</strain>
    </source>
</reference>
<evidence type="ECO:0000256" key="9">
    <source>
        <dbReference type="ARBA" id="ARBA00052756"/>
    </source>
</evidence>
<evidence type="ECO:0000256" key="6">
    <source>
        <dbReference type="ARBA" id="ARBA00022723"/>
    </source>
</evidence>
<dbReference type="Gene3D" id="2.40.50.1070">
    <property type="match status" value="1"/>
</dbReference>
<dbReference type="PROSITE" id="PS50926">
    <property type="entry name" value="TRAM"/>
    <property type="match status" value="1"/>
</dbReference>
<dbReference type="AlphaFoldDB" id="A0A250KRK1"/>
<feature type="binding site" evidence="11">
    <location>
        <position position="310"/>
    </location>
    <ligand>
        <name>S-adenosyl-L-methionine</name>
        <dbReference type="ChEBI" id="CHEBI:59789"/>
    </ligand>
</feature>
<evidence type="ECO:0000256" key="1">
    <source>
        <dbReference type="ARBA" id="ARBA00022485"/>
    </source>
</evidence>
<evidence type="ECO:0000256" key="4">
    <source>
        <dbReference type="ARBA" id="ARBA00022679"/>
    </source>
</evidence>
<evidence type="ECO:0000256" key="3">
    <source>
        <dbReference type="ARBA" id="ARBA00022603"/>
    </source>
</evidence>
<keyword evidence="6 11" id="KW-0479">Metal-binding</keyword>
<dbReference type="InterPro" id="IPR030391">
    <property type="entry name" value="MeTrfase_TrmA_CS"/>
</dbReference>
<dbReference type="FunFam" id="2.40.50.140:FF:000097">
    <property type="entry name" value="23S rRNA (uracil(1939)-C(5))-methyltransferase RlmD"/>
    <property type="match status" value="1"/>
</dbReference>
<feature type="binding site" evidence="11 12">
    <location>
        <position position="374"/>
    </location>
    <ligand>
        <name>S-adenosyl-L-methionine</name>
        <dbReference type="ChEBI" id="CHEBI:59789"/>
    </ligand>
</feature>
<evidence type="ECO:0000256" key="2">
    <source>
        <dbReference type="ARBA" id="ARBA00022552"/>
    </source>
</evidence>
<feature type="binding site" evidence="11">
    <location>
        <position position="167"/>
    </location>
    <ligand>
        <name>[4Fe-4S] cluster</name>
        <dbReference type="ChEBI" id="CHEBI:49883"/>
    </ligand>
</feature>
<evidence type="ECO:0000256" key="13">
    <source>
        <dbReference type="PROSITE-ProRule" id="PRU10015"/>
    </source>
</evidence>
<evidence type="ECO:0000256" key="12">
    <source>
        <dbReference type="PROSITE-ProRule" id="PRU01024"/>
    </source>
</evidence>
<protein>
    <recommendedName>
        <fullName evidence="11">23S rRNA (uracil(1939)-C(5))-methyltransferase RlmD</fullName>
        <ecNumber evidence="11">2.1.1.190</ecNumber>
    </recommendedName>
    <alternativeName>
        <fullName evidence="11">23S rRNA(m5U1939)-methyltransferase</fullName>
    </alternativeName>
</protein>
<dbReference type="PROSITE" id="PS01230">
    <property type="entry name" value="TRMA_1"/>
    <property type="match status" value="1"/>
</dbReference>
<keyword evidence="1 11" id="KW-0004">4Fe-4S</keyword>